<keyword evidence="6" id="KW-0472">Membrane</keyword>
<keyword evidence="3" id="KW-1134">Transmembrane beta strand</keyword>
<dbReference type="PANTHER" id="PTHR35093:SF8">
    <property type="entry name" value="OUTER MEMBRANE PROTEIN NMB0088-RELATED"/>
    <property type="match status" value="1"/>
</dbReference>
<evidence type="ECO:0000256" key="1">
    <source>
        <dbReference type="ARBA" id="ARBA00004571"/>
    </source>
</evidence>
<dbReference type="OrthoDB" id="19849at2"/>
<evidence type="ECO:0000313" key="9">
    <source>
        <dbReference type="EMBL" id="PWR22804.1"/>
    </source>
</evidence>
<evidence type="ECO:0000256" key="7">
    <source>
        <dbReference type="ARBA" id="ARBA00023237"/>
    </source>
</evidence>
<dbReference type="PANTHER" id="PTHR35093">
    <property type="entry name" value="OUTER MEMBRANE PROTEIN NMB0088-RELATED"/>
    <property type="match status" value="1"/>
</dbReference>
<dbReference type="AlphaFoldDB" id="A0A317E930"/>
<comment type="similarity">
    <text evidence="2">Belongs to the OmpP1/FadL family.</text>
</comment>
<sequence length="431" mass="44522">MALVWRLGVLTMVGMSGFHGAQPALAAGGILMTSVGAKEKGMGGAGLALPQDAVAPINNPASTVEVGDQVSFGGTVVLSQPAMNVEGTGAGPFPLAEGKWDAAERYFTVPYLSATKRIDDRWSAGFSAYGLFGLGVSYPAEARPGCPAGLPGTGPLCAGKTTLDTSALFISPTIAYRITPRTSVGLSPSLVYGQFRARGFAALAAFGASSDPAHVTDLRSDESLGFAAKIGLHHQGESFSFGLTYQTEADMRPYGKYRGLLPEGANLDLPAVLAGGIAWRVAQGLDLVADAKYVLYSGVPAFSNRFVVPLGGGPQLGTDEAAGFGWNDQLMLHFGAQQRLGDGIAVRAGYSYTDRLSPASEGLLNALAPATFRHGFSGGFSVDLAQALTLDAAIVWSPPVAADGRNGLSPGQTVSMTNAATEFAFGLSYAW</sequence>
<evidence type="ECO:0008006" key="11">
    <source>
        <dbReference type="Google" id="ProtNLM"/>
    </source>
</evidence>
<keyword evidence="10" id="KW-1185">Reference proteome</keyword>
<dbReference type="Gene3D" id="2.40.160.60">
    <property type="entry name" value="Outer membrane protein transport protein (OMPP1/FadL/TodX)"/>
    <property type="match status" value="1"/>
</dbReference>
<comment type="caution">
    <text evidence="9">The sequence shown here is derived from an EMBL/GenBank/DDBJ whole genome shotgun (WGS) entry which is preliminary data.</text>
</comment>
<evidence type="ECO:0000256" key="4">
    <source>
        <dbReference type="ARBA" id="ARBA00022692"/>
    </source>
</evidence>
<gene>
    <name evidence="9" type="ORF">DKG74_10265</name>
</gene>
<comment type="subcellular location">
    <subcellularLocation>
        <location evidence="1">Cell outer membrane</location>
        <topology evidence="1">Multi-pass membrane protein</topology>
    </subcellularLocation>
</comment>
<dbReference type="Pfam" id="PF03349">
    <property type="entry name" value="Toluene_X"/>
    <property type="match status" value="1"/>
</dbReference>
<feature type="signal peptide" evidence="8">
    <location>
        <begin position="1"/>
        <end position="26"/>
    </location>
</feature>
<dbReference type="SUPFAM" id="SSF56935">
    <property type="entry name" value="Porins"/>
    <property type="match status" value="1"/>
</dbReference>
<organism evidence="9 10">
    <name type="scientific">Zavarzinia aquatilis</name>
    <dbReference type="NCBI Taxonomy" id="2211142"/>
    <lineage>
        <taxon>Bacteria</taxon>
        <taxon>Pseudomonadati</taxon>
        <taxon>Pseudomonadota</taxon>
        <taxon>Alphaproteobacteria</taxon>
        <taxon>Rhodospirillales</taxon>
        <taxon>Zavarziniaceae</taxon>
        <taxon>Zavarzinia</taxon>
    </lineage>
</organism>
<keyword evidence="5 8" id="KW-0732">Signal</keyword>
<proteinExistence type="inferred from homology"/>
<evidence type="ECO:0000256" key="2">
    <source>
        <dbReference type="ARBA" id="ARBA00008163"/>
    </source>
</evidence>
<feature type="chain" id="PRO_5016251796" description="Long-chain fatty acid transporter" evidence="8">
    <location>
        <begin position="27"/>
        <end position="431"/>
    </location>
</feature>
<name>A0A317E930_9PROT</name>
<dbReference type="Proteomes" id="UP000245461">
    <property type="component" value="Unassembled WGS sequence"/>
</dbReference>
<evidence type="ECO:0000313" key="10">
    <source>
        <dbReference type="Proteomes" id="UP000245461"/>
    </source>
</evidence>
<protein>
    <recommendedName>
        <fullName evidence="11">Long-chain fatty acid transporter</fullName>
    </recommendedName>
</protein>
<evidence type="ECO:0000256" key="8">
    <source>
        <dbReference type="SAM" id="SignalP"/>
    </source>
</evidence>
<dbReference type="GO" id="GO:0009279">
    <property type="term" value="C:cell outer membrane"/>
    <property type="evidence" value="ECO:0007669"/>
    <property type="project" value="UniProtKB-SubCell"/>
</dbReference>
<reference evidence="9 10" key="1">
    <citation type="submission" date="2018-05" db="EMBL/GenBank/DDBJ databases">
        <title>Zavarzinia sp. HR-AS.</title>
        <authorList>
            <person name="Lee Y."/>
            <person name="Jeon C.O."/>
        </authorList>
    </citation>
    <scope>NUCLEOTIDE SEQUENCE [LARGE SCALE GENOMIC DNA]</scope>
    <source>
        <strain evidence="9 10">HR-AS</strain>
    </source>
</reference>
<evidence type="ECO:0000256" key="6">
    <source>
        <dbReference type="ARBA" id="ARBA00023136"/>
    </source>
</evidence>
<keyword evidence="7" id="KW-0998">Cell outer membrane</keyword>
<evidence type="ECO:0000256" key="3">
    <source>
        <dbReference type="ARBA" id="ARBA00022452"/>
    </source>
</evidence>
<accession>A0A317E930</accession>
<dbReference type="InterPro" id="IPR005017">
    <property type="entry name" value="OMPP1/FadL/TodX"/>
</dbReference>
<keyword evidence="4" id="KW-0812">Transmembrane</keyword>
<evidence type="ECO:0000256" key="5">
    <source>
        <dbReference type="ARBA" id="ARBA00022729"/>
    </source>
</evidence>
<dbReference type="EMBL" id="QGLE01000005">
    <property type="protein sequence ID" value="PWR22804.1"/>
    <property type="molecule type" value="Genomic_DNA"/>
</dbReference>
<dbReference type="GO" id="GO:0015483">
    <property type="term" value="F:long-chain fatty acid transporting porin activity"/>
    <property type="evidence" value="ECO:0007669"/>
    <property type="project" value="TreeGrafter"/>
</dbReference>